<evidence type="ECO:0000313" key="2">
    <source>
        <dbReference type="EMBL" id="CAG6618973.1"/>
    </source>
</evidence>
<feature type="region of interest" description="Disordered" evidence="1">
    <location>
        <begin position="103"/>
        <end position="128"/>
    </location>
</feature>
<name>A0A8D8M1K9_9HEMI</name>
<sequence length="440" mass="48492">MQAAGQLQQGTLQQGQLQQGQLQQGQLQQGQLQQGQIQQVQVIQNQQTAYLPQLYGGQGGLIMPGNMQIGPMKVITQGQPGTYPTYPGTSNQTLVIGQLFSPQQNLLPGPQNNQSKPQDMKPPTQGCVVSSQGQQLTHLISPIQYSNNGRTTVQSNQMQFTPWQFNALPQGITWASPQQPIFIQGRGTQQDGSGQPQQGTPTPTPMFLQQSPPPQHIQTHQQVAMQQGATLPQLSSTPTTIKTRPEHIQPKTLNTICRPLMPNSVRGGPALNSNQGTLGPKKRTKSVVLRAPLVIPTQKMMDASNQTKLQTSIQQQINNSNNKMIITSTGQLIHHHQQQQHLTNSVAPQQQQQQIVHASLAGQHMGNTTTQLTYTMQQQPLLTQPKPIIGVPIQTQQIVNPQQSQQQQQLQQQHQQQQQQQHPPRSEEVTVPIKGPTTRP</sequence>
<dbReference type="EMBL" id="HBUF01044590">
    <property type="protein sequence ID" value="CAG6618973.1"/>
    <property type="molecule type" value="Transcribed_RNA"/>
</dbReference>
<feature type="region of interest" description="Disordered" evidence="1">
    <location>
        <begin position="184"/>
        <end position="226"/>
    </location>
</feature>
<dbReference type="EMBL" id="HBUF01044591">
    <property type="protein sequence ID" value="CAG6618974.1"/>
    <property type="molecule type" value="Transcribed_RNA"/>
</dbReference>
<feature type="compositionally biased region" description="Low complexity" evidence="1">
    <location>
        <begin position="400"/>
        <end position="421"/>
    </location>
</feature>
<protein>
    <submittedName>
        <fullName evidence="2">Uncharacterized protein</fullName>
    </submittedName>
</protein>
<feature type="compositionally biased region" description="Low complexity" evidence="1">
    <location>
        <begin position="103"/>
        <end position="114"/>
    </location>
</feature>
<accession>A0A8D8M1K9</accession>
<dbReference type="EMBL" id="HBUF01044589">
    <property type="protein sequence ID" value="CAG6618972.1"/>
    <property type="molecule type" value="Transcribed_RNA"/>
</dbReference>
<feature type="region of interest" description="Disordered" evidence="1">
    <location>
        <begin position="400"/>
        <end position="440"/>
    </location>
</feature>
<feature type="compositionally biased region" description="Polar residues" evidence="1">
    <location>
        <begin position="216"/>
        <end position="226"/>
    </location>
</feature>
<feature type="compositionally biased region" description="Low complexity" evidence="1">
    <location>
        <begin position="187"/>
        <end position="201"/>
    </location>
</feature>
<organism evidence="2">
    <name type="scientific">Cacopsylla melanoneura</name>
    <dbReference type="NCBI Taxonomy" id="428564"/>
    <lineage>
        <taxon>Eukaryota</taxon>
        <taxon>Metazoa</taxon>
        <taxon>Ecdysozoa</taxon>
        <taxon>Arthropoda</taxon>
        <taxon>Hexapoda</taxon>
        <taxon>Insecta</taxon>
        <taxon>Pterygota</taxon>
        <taxon>Neoptera</taxon>
        <taxon>Paraneoptera</taxon>
        <taxon>Hemiptera</taxon>
        <taxon>Sternorrhyncha</taxon>
        <taxon>Psylloidea</taxon>
        <taxon>Psyllidae</taxon>
        <taxon>Psyllinae</taxon>
        <taxon>Cacopsylla</taxon>
    </lineage>
</organism>
<dbReference type="AlphaFoldDB" id="A0A8D8M1K9"/>
<reference evidence="2" key="1">
    <citation type="submission" date="2021-05" db="EMBL/GenBank/DDBJ databases">
        <authorList>
            <person name="Alioto T."/>
            <person name="Alioto T."/>
            <person name="Gomez Garrido J."/>
        </authorList>
    </citation>
    <scope>NUCLEOTIDE SEQUENCE</scope>
</reference>
<proteinExistence type="predicted"/>
<evidence type="ECO:0000256" key="1">
    <source>
        <dbReference type="SAM" id="MobiDB-lite"/>
    </source>
</evidence>